<feature type="transmembrane region" description="Helical" evidence="13">
    <location>
        <begin position="12"/>
        <end position="30"/>
    </location>
</feature>
<dbReference type="Pfam" id="PF01292">
    <property type="entry name" value="Ni_hydr_CYTB"/>
    <property type="match status" value="1"/>
</dbReference>
<keyword evidence="7" id="KW-0479">Metal-binding</keyword>
<dbReference type="InterPro" id="IPR052168">
    <property type="entry name" value="Cytochrome_b561_oxidase"/>
</dbReference>
<evidence type="ECO:0000256" key="11">
    <source>
        <dbReference type="ARBA" id="ARBA00023136"/>
    </source>
</evidence>
<evidence type="ECO:0000259" key="14">
    <source>
        <dbReference type="Pfam" id="PF01292"/>
    </source>
</evidence>
<evidence type="ECO:0000256" key="3">
    <source>
        <dbReference type="ARBA" id="ARBA00022448"/>
    </source>
</evidence>
<gene>
    <name evidence="15" type="ORF">MWN34_14370</name>
</gene>
<keyword evidence="6 13" id="KW-0812">Transmembrane</keyword>
<comment type="cofactor">
    <cofactor evidence="1">
        <name>heme b</name>
        <dbReference type="ChEBI" id="CHEBI:60344"/>
    </cofactor>
</comment>
<evidence type="ECO:0000256" key="7">
    <source>
        <dbReference type="ARBA" id="ARBA00022723"/>
    </source>
</evidence>
<evidence type="ECO:0000313" key="16">
    <source>
        <dbReference type="Proteomes" id="UP001203284"/>
    </source>
</evidence>
<evidence type="ECO:0000256" key="6">
    <source>
        <dbReference type="ARBA" id="ARBA00022692"/>
    </source>
</evidence>
<evidence type="ECO:0000256" key="2">
    <source>
        <dbReference type="ARBA" id="ARBA00004651"/>
    </source>
</evidence>
<keyword evidence="8" id="KW-0249">Electron transport</keyword>
<feature type="transmembrane region" description="Helical" evidence="13">
    <location>
        <begin position="42"/>
        <end position="64"/>
    </location>
</feature>
<comment type="similarity">
    <text evidence="12">Belongs to the cytochrome b561 family.</text>
</comment>
<dbReference type="InterPro" id="IPR016174">
    <property type="entry name" value="Di-haem_cyt_TM"/>
</dbReference>
<keyword evidence="10" id="KW-0408">Iron</keyword>
<evidence type="ECO:0000256" key="5">
    <source>
        <dbReference type="ARBA" id="ARBA00022617"/>
    </source>
</evidence>
<dbReference type="InterPro" id="IPR011577">
    <property type="entry name" value="Cyt_b561_bac/Ni-Hgenase"/>
</dbReference>
<dbReference type="PANTHER" id="PTHR30529">
    <property type="entry name" value="CYTOCHROME B561"/>
    <property type="match status" value="1"/>
</dbReference>
<evidence type="ECO:0000313" key="15">
    <source>
        <dbReference type="EMBL" id="MCK0198096.1"/>
    </source>
</evidence>
<keyword evidence="9 13" id="KW-1133">Transmembrane helix</keyword>
<sequence>MPDRYGTVARLIHWAVVVLILVQFASAWSWGNFERGSTGRFLLFTTHLYSGYAILALAVLRIVWRLTHAAPHMPPMAKPMRIAAHATHGLLYLAILIQPIIGIVIITAFGKSLRPWPNLAHEVIGYALLVLAAVHVGAALWHQFVLRDRLIERMLPARR</sequence>
<dbReference type="PANTHER" id="PTHR30529:SF1">
    <property type="entry name" value="CYTOCHROME B561 HOMOLOG 2"/>
    <property type="match status" value="1"/>
</dbReference>
<reference evidence="15 16" key="1">
    <citation type="submission" date="2022-04" db="EMBL/GenBank/DDBJ databases">
        <authorList>
            <person name="Grouzdev D.S."/>
            <person name="Pantiukh K.S."/>
            <person name="Krutkina M.S."/>
        </authorList>
    </citation>
    <scope>NUCLEOTIDE SEQUENCE [LARGE SCALE GENOMIC DNA]</scope>
    <source>
        <strain evidence="15 16">6x-1</strain>
    </source>
</reference>
<name>A0ABT0DDS0_9HYPH</name>
<protein>
    <submittedName>
        <fullName evidence="15">Cytochrome b</fullName>
    </submittedName>
</protein>
<comment type="subcellular location">
    <subcellularLocation>
        <location evidence="2">Cell membrane</location>
        <topology evidence="2">Multi-pass membrane protein</topology>
    </subcellularLocation>
</comment>
<evidence type="ECO:0000256" key="10">
    <source>
        <dbReference type="ARBA" id="ARBA00023004"/>
    </source>
</evidence>
<proteinExistence type="inferred from homology"/>
<evidence type="ECO:0000256" key="8">
    <source>
        <dbReference type="ARBA" id="ARBA00022982"/>
    </source>
</evidence>
<keyword evidence="16" id="KW-1185">Reference proteome</keyword>
<dbReference type="SUPFAM" id="SSF81342">
    <property type="entry name" value="Transmembrane di-heme cytochromes"/>
    <property type="match status" value="1"/>
</dbReference>
<evidence type="ECO:0000256" key="12">
    <source>
        <dbReference type="ARBA" id="ARBA00037975"/>
    </source>
</evidence>
<dbReference type="Gene3D" id="1.20.950.20">
    <property type="entry name" value="Transmembrane di-heme cytochromes, Chain C"/>
    <property type="match status" value="1"/>
</dbReference>
<keyword evidence="11 13" id="KW-0472">Membrane</keyword>
<feature type="domain" description="Cytochrome b561 bacterial/Ni-hydrogenase" evidence="14">
    <location>
        <begin position="4"/>
        <end position="156"/>
    </location>
</feature>
<evidence type="ECO:0000256" key="4">
    <source>
        <dbReference type="ARBA" id="ARBA00022475"/>
    </source>
</evidence>
<evidence type="ECO:0000256" key="1">
    <source>
        <dbReference type="ARBA" id="ARBA00001970"/>
    </source>
</evidence>
<dbReference type="RefSeq" id="WP_247029997.1">
    <property type="nucleotide sequence ID" value="NZ_JALKCH010000009.1"/>
</dbReference>
<dbReference type="Proteomes" id="UP001203284">
    <property type="component" value="Unassembled WGS sequence"/>
</dbReference>
<evidence type="ECO:0000256" key="13">
    <source>
        <dbReference type="SAM" id="Phobius"/>
    </source>
</evidence>
<comment type="caution">
    <text evidence="15">The sequence shown here is derived from an EMBL/GenBank/DDBJ whole genome shotgun (WGS) entry which is preliminary data.</text>
</comment>
<dbReference type="EMBL" id="JALKCH010000009">
    <property type="protein sequence ID" value="MCK0198096.1"/>
    <property type="molecule type" value="Genomic_DNA"/>
</dbReference>
<keyword evidence="5" id="KW-0349">Heme</keyword>
<organism evidence="15 16">
    <name type="scientific">Ancylobacter crimeensis</name>
    <dbReference type="NCBI Taxonomy" id="2579147"/>
    <lineage>
        <taxon>Bacteria</taxon>
        <taxon>Pseudomonadati</taxon>
        <taxon>Pseudomonadota</taxon>
        <taxon>Alphaproteobacteria</taxon>
        <taxon>Hyphomicrobiales</taxon>
        <taxon>Xanthobacteraceae</taxon>
        <taxon>Ancylobacter</taxon>
    </lineage>
</organism>
<keyword evidence="4" id="KW-1003">Cell membrane</keyword>
<evidence type="ECO:0000256" key="9">
    <source>
        <dbReference type="ARBA" id="ARBA00022989"/>
    </source>
</evidence>
<feature type="transmembrane region" description="Helical" evidence="13">
    <location>
        <begin position="90"/>
        <end position="111"/>
    </location>
</feature>
<feature type="transmembrane region" description="Helical" evidence="13">
    <location>
        <begin position="123"/>
        <end position="146"/>
    </location>
</feature>
<accession>A0ABT0DDS0</accession>
<keyword evidence="3" id="KW-0813">Transport</keyword>